<evidence type="ECO:0000313" key="6">
    <source>
        <dbReference type="EMBL" id="KAK3214797.1"/>
    </source>
</evidence>
<accession>A0AAN6M4M7</accession>
<dbReference type="InterPro" id="IPR036396">
    <property type="entry name" value="Cyt_P450_sf"/>
</dbReference>
<dbReference type="EMBL" id="WVTA01000003">
    <property type="protein sequence ID" value="KAK3214797.1"/>
    <property type="molecule type" value="Genomic_DNA"/>
</dbReference>
<evidence type="ECO:0000256" key="2">
    <source>
        <dbReference type="ARBA" id="ARBA00022723"/>
    </source>
</evidence>
<keyword evidence="5" id="KW-1133">Transmembrane helix</keyword>
<keyword evidence="4" id="KW-0349">Heme</keyword>
<evidence type="ECO:0008006" key="8">
    <source>
        <dbReference type="Google" id="ProtNLM"/>
    </source>
</evidence>
<dbReference type="PANTHER" id="PTHR24305:SF85">
    <property type="entry name" value="P450, PUTATIVE (EUROFUNG)-RELATED"/>
    <property type="match status" value="1"/>
</dbReference>
<organism evidence="6 7">
    <name type="scientific">Pseudopithomyces chartarum</name>
    <dbReference type="NCBI Taxonomy" id="1892770"/>
    <lineage>
        <taxon>Eukaryota</taxon>
        <taxon>Fungi</taxon>
        <taxon>Dikarya</taxon>
        <taxon>Ascomycota</taxon>
        <taxon>Pezizomycotina</taxon>
        <taxon>Dothideomycetes</taxon>
        <taxon>Pleosporomycetidae</taxon>
        <taxon>Pleosporales</taxon>
        <taxon>Massarineae</taxon>
        <taxon>Didymosphaeriaceae</taxon>
        <taxon>Pseudopithomyces</taxon>
    </lineage>
</organism>
<evidence type="ECO:0000313" key="7">
    <source>
        <dbReference type="Proteomes" id="UP001280581"/>
    </source>
</evidence>
<dbReference type="CDD" id="cd09080">
    <property type="entry name" value="TDP2"/>
    <property type="match status" value="1"/>
</dbReference>
<protein>
    <recommendedName>
        <fullName evidence="8">Flavonoid 3',5'-hydroxylase</fullName>
    </recommendedName>
</protein>
<comment type="cofactor">
    <cofactor evidence="1 4">
        <name>heme</name>
        <dbReference type="ChEBI" id="CHEBI:30413"/>
    </cofactor>
</comment>
<evidence type="ECO:0000256" key="1">
    <source>
        <dbReference type="ARBA" id="ARBA00001971"/>
    </source>
</evidence>
<dbReference type="Pfam" id="PF00067">
    <property type="entry name" value="p450"/>
    <property type="match status" value="1"/>
</dbReference>
<evidence type="ECO:0000256" key="3">
    <source>
        <dbReference type="ARBA" id="ARBA00023004"/>
    </source>
</evidence>
<evidence type="ECO:0000256" key="5">
    <source>
        <dbReference type="SAM" id="Phobius"/>
    </source>
</evidence>
<dbReference type="PANTHER" id="PTHR24305">
    <property type="entry name" value="CYTOCHROME P450"/>
    <property type="match status" value="1"/>
</dbReference>
<dbReference type="Proteomes" id="UP001280581">
    <property type="component" value="Unassembled WGS sequence"/>
</dbReference>
<dbReference type="GO" id="GO:0005506">
    <property type="term" value="F:iron ion binding"/>
    <property type="evidence" value="ECO:0007669"/>
    <property type="project" value="InterPro"/>
</dbReference>
<dbReference type="Gene3D" id="1.10.630.10">
    <property type="entry name" value="Cytochrome P450"/>
    <property type="match status" value="1"/>
</dbReference>
<dbReference type="CDD" id="cd11060">
    <property type="entry name" value="CYP57A1-like"/>
    <property type="match status" value="1"/>
</dbReference>
<dbReference type="GO" id="GO:0016705">
    <property type="term" value="F:oxidoreductase activity, acting on paired donors, with incorporation or reduction of molecular oxygen"/>
    <property type="evidence" value="ECO:0007669"/>
    <property type="project" value="InterPro"/>
</dbReference>
<feature type="binding site" description="axial binding residue" evidence="4">
    <location>
        <position position="725"/>
    </location>
    <ligand>
        <name>heme</name>
        <dbReference type="ChEBI" id="CHEBI:30413"/>
    </ligand>
    <ligandPart>
        <name>Fe</name>
        <dbReference type="ChEBI" id="CHEBI:18248"/>
    </ligandPart>
</feature>
<keyword evidence="2 4" id="KW-0479">Metal-binding</keyword>
<dbReference type="AlphaFoldDB" id="A0AAN6M4M7"/>
<dbReference type="PRINTS" id="PR00385">
    <property type="entry name" value="P450"/>
</dbReference>
<dbReference type="InterPro" id="IPR036691">
    <property type="entry name" value="Endo/exonu/phosph_ase_sf"/>
</dbReference>
<dbReference type="InterPro" id="IPR001128">
    <property type="entry name" value="Cyt_P450"/>
</dbReference>
<dbReference type="PROSITE" id="PS00086">
    <property type="entry name" value="CYTOCHROME_P450"/>
    <property type="match status" value="1"/>
</dbReference>
<dbReference type="InterPro" id="IPR017972">
    <property type="entry name" value="Cyt_P450_CS"/>
</dbReference>
<keyword evidence="7" id="KW-1185">Reference proteome</keyword>
<evidence type="ECO:0000256" key="4">
    <source>
        <dbReference type="PIRSR" id="PIRSR602401-1"/>
    </source>
</evidence>
<reference evidence="6 7" key="1">
    <citation type="submission" date="2021-02" db="EMBL/GenBank/DDBJ databases">
        <title>Genome assembly of Pseudopithomyces chartarum.</title>
        <authorList>
            <person name="Jauregui R."/>
            <person name="Singh J."/>
            <person name="Voisey C."/>
        </authorList>
    </citation>
    <scope>NUCLEOTIDE SEQUENCE [LARGE SCALE GENOMIC DNA]</scope>
    <source>
        <strain evidence="6 7">AGR01</strain>
    </source>
</reference>
<dbReference type="InterPro" id="IPR002401">
    <property type="entry name" value="Cyt_P450_E_grp-I"/>
</dbReference>
<name>A0AAN6M4M7_9PLEO</name>
<feature type="transmembrane region" description="Helical" evidence="5">
    <location>
        <begin position="276"/>
        <end position="298"/>
    </location>
</feature>
<sequence>MSISKTTPKAILEALQKAFSSGPAQKLQDEFYKPRPQSPYYYNGSSWESSPKKPSSEGNAHTKSLRLISWNIDMLIGFAEERMSAALNHLSGLVGSTDSNVPIIIFLQEMSQSDMQQIRETPWIQHRFYTTDLDEKNWLSPLYGTNTLIDRRLVIDQVFRVPWVSKFTRDGLFVDLALSGSTEGNVLRLCNTHLESLVADPPVRPLQLGAAAPYLHDSKALAGLLAGDLNAIQPFDRTLHSDNGLKDTYLELGGEEDSDEGFTWGQQVPQALRPNLVALLTPLNIFLVIIFLITLSFAHQIIYYRFFHPLRHFPGPFWASVTRLWIAYHNILGDECELELDLHKKYGPVLRITPTLLLVSDATKLPEIYHRQANKSNHYITGSFGDQESLFNMREHKIHAHYRKIAAGPYAFSNIKKMEPLVDLRVKHWLDALSSSFVATNREFDFAPWAVYMAYDIISEIGFGAPFGFVDSGSDVGGLIQGFHDGLPFFGLMSRLWPFTNFVKKTFLGKYFVAKPEDNSGIGMLMRFRDKLLTQRLKDVEEGKIERVDLLQTFIDARDGDDKPLDLEYVKAEILLVLLAGADTTGTAFQAMMAYIMGNEGVYEKLMREIDGCTEKGLLSDMPQYDEVLQHCPYYVACVKESMRLCPSAPNIFPRLTGPSGLHLNGLFVPPSTEITCNPWLVHRDTNIYGPDACDFRPERWLENEEAAKLYNKYNMAFGYGARICLGKDIALMELYKGPLQFFRSFRPYLSRSRPGRLVIKGGVAFWEDMWVRIENREKKGSSI</sequence>
<dbReference type="SUPFAM" id="SSF56219">
    <property type="entry name" value="DNase I-like"/>
    <property type="match status" value="1"/>
</dbReference>
<comment type="caution">
    <text evidence="6">The sequence shown here is derived from an EMBL/GenBank/DDBJ whole genome shotgun (WGS) entry which is preliminary data.</text>
</comment>
<dbReference type="PRINTS" id="PR00463">
    <property type="entry name" value="EP450I"/>
</dbReference>
<keyword evidence="5" id="KW-0472">Membrane</keyword>
<dbReference type="GO" id="GO:0020037">
    <property type="term" value="F:heme binding"/>
    <property type="evidence" value="ECO:0007669"/>
    <property type="project" value="InterPro"/>
</dbReference>
<dbReference type="Gene3D" id="3.60.10.10">
    <property type="entry name" value="Endonuclease/exonuclease/phosphatase"/>
    <property type="match status" value="1"/>
</dbReference>
<dbReference type="InterPro" id="IPR050121">
    <property type="entry name" value="Cytochrome_P450_monoxygenase"/>
</dbReference>
<proteinExistence type="predicted"/>
<dbReference type="GO" id="GO:0004497">
    <property type="term" value="F:monooxygenase activity"/>
    <property type="evidence" value="ECO:0007669"/>
    <property type="project" value="InterPro"/>
</dbReference>
<keyword evidence="3 4" id="KW-0408">Iron</keyword>
<gene>
    <name evidence="6" type="ORF">GRF29_19g1289673</name>
</gene>
<dbReference type="SUPFAM" id="SSF48264">
    <property type="entry name" value="Cytochrome P450"/>
    <property type="match status" value="1"/>
</dbReference>
<keyword evidence="5" id="KW-0812">Transmembrane</keyword>